<evidence type="ECO:0000313" key="1">
    <source>
        <dbReference type="EMBL" id="MBB6042828.1"/>
    </source>
</evidence>
<accession>A0ABR6P976</accession>
<evidence type="ECO:0000313" key="2">
    <source>
        <dbReference type="Proteomes" id="UP000555838"/>
    </source>
</evidence>
<reference evidence="1 2" key="1">
    <citation type="submission" date="2020-08" db="EMBL/GenBank/DDBJ databases">
        <title>Genomic Encyclopedia of Type Strains, Phase IV (KMG-IV): sequencing the most valuable type-strain genomes for metagenomic binning, comparative biology and taxonomic classification.</title>
        <authorList>
            <person name="Goeker M."/>
        </authorList>
    </citation>
    <scope>NUCLEOTIDE SEQUENCE [LARGE SCALE GENOMIC DNA]</scope>
    <source>
        <strain evidence="1 2">DSM 24625</strain>
    </source>
</reference>
<protein>
    <submittedName>
        <fullName evidence="1">Uncharacterized protein</fullName>
    </submittedName>
</protein>
<proteinExistence type="predicted"/>
<comment type="caution">
    <text evidence="1">The sequence shown here is derived from an EMBL/GenBank/DDBJ whole genome shotgun (WGS) entry which is preliminary data.</text>
</comment>
<organism evidence="1 2">
    <name type="scientific">Borreliella yangtzensis</name>
    <dbReference type="NCBI Taxonomy" id="683292"/>
    <lineage>
        <taxon>Bacteria</taxon>
        <taxon>Pseudomonadati</taxon>
        <taxon>Spirochaetota</taxon>
        <taxon>Spirochaetia</taxon>
        <taxon>Spirochaetales</taxon>
        <taxon>Borreliaceae</taxon>
        <taxon>Borreliella</taxon>
    </lineage>
</organism>
<keyword evidence="2" id="KW-1185">Reference proteome</keyword>
<dbReference type="EMBL" id="JACHFG010000001">
    <property type="protein sequence ID" value="MBB6042828.1"/>
    <property type="molecule type" value="Genomic_DNA"/>
</dbReference>
<dbReference type="RefSeq" id="WP_301380278.1">
    <property type="nucleotide sequence ID" value="NZ_CP123998.1"/>
</dbReference>
<name>A0ABR6P976_9SPIR</name>
<dbReference type="Proteomes" id="UP000555838">
    <property type="component" value="Unassembled WGS sequence"/>
</dbReference>
<sequence length="40" mass="4613">MFIATLEALLTDTLNKLDISNLEKIKESFEKILSRIKFVS</sequence>
<gene>
    <name evidence="1" type="ORF">HNP68_000412</name>
</gene>